<keyword evidence="8" id="KW-1185">Reference proteome</keyword>
<evidence type="ECO:0000259" key="6">
    <source>
        <dbReference type="PROSITE" id="PS51372"/>
    </source>
</evidence>
<protein>
    <submittedName>
        <fullName evidence="7">Putative PTS modulated transcriptional regulator, MtlR</fullName>
        <ecNumber evidence="7">2.7.1.69</ecNumber>
    </submittedName>
</protein>
<dbReference type="EC" id="2.7.1.69" evidence="7"/>
<dbReference type="CDD" id="cd05568">
    <property type="entry name" value="PTS_IIB_bgl_like"/>
    <property type="match status" value="1"/>
</dbReference>
<feature type="domain" description="PRD" evidence="6">
    <location>
        <begin position="294"/>
        <end position="402"/>
    </location>
</feature>
<dbReference type="Pfam" id="PF00874">
    <property type="entry name" value="PRD"/>
    <property type="match status" value="2"/>
</dbReference>
<proteinExistence type="predicted"/>
<dbReference type="InterPro" id="IPR003501">
    <property type="entry name" value="PTS_EIIB_2/3"/>
</dbReference>
<dbReference type="GO" id="GO:0009401">
    <property type="term" value="P:phosphoenolpyruvate-dependent sugar phosphotransferase system"/>
    <property type="evidence" value="ECO:0007669"/>
    <property type="project" value="InterPro"/>
</dbReference>
<dbReference type="SUPFAM" id="SSF63520">
    <property type="entry name" value="PTS-regulatory domain, PRD"/>
    <property type="match status" value="2"/>
</dbReference>
<dbReference type="PROSITE" id="PS51099">
    <property type="entry name" value="PTS_EIIB_TYPE_2"/>
    <property type="match status" value="1"/>
</dbReference>
<dbReference type="InterPro" id="IPR011608">
    <property type="entry name" value="PRD"/>
</dbReference>
<dbReference type="Gene3D" id="1.10.1790.10">
    <property type="entry name" value="PRD domain"/>
    <property type="match status" value="2"/>
</dbReference>
<keyword evidence="3" id="KW-0805">Transcription regulation</keyword>
<dbReference type="InterPro" id="IPR036634">
    <property type="entry name" value="PRD_sf"/>
</dbReference>
<dbReference type="Gene3D" id="1.10.10.10">
    <property type="entry name" value="Winged helix-like DNA-binding domain superfamily/Winged helix DNA-binding domain"/>
    <property type="match status" value="1"/>
</dbReference>
<dbReference type="EMBL" id="JGYP01000004">
    <property type="protein sequence ID" value="KFI45102.1"/>
    <property type="molecule type" value="Genomic_DNA"/>
</dbReference>
<dbReference type="RefSeq" id="WP_033521595.1">
    <property type="nucleotide sequence ID" value="NZ_JDUS01000009.1"/>
</dbReference>
<reference evidence="7 8" key="1">
    <citation type="submission" date="2014-03" db="EMBL/GenBank/DDBJ databases">
        <title>Genomics of Bifidobacteria.</title>
        <authorList>
            <person name="Ventura M."/>
            <person name="Milani C."/>
            <person name="Lugli G.A."/>
        </authorList>
    </citation>
    <scope>NUCLEOTIDE SEQUENCE [LARGE SCALE GENOMIC DNA]</scope>
    <source>
        <strain evidence="7 8">DSM 22767</strain>
    </source>
</reference>
<dbReference type="OrthoDB" id="3239954at2"/>
<dbReference type="InterPro" id="IPR036390">
    <property type="entry name" value="WH_DNA-bd_sf"/>
</dbReference>
<dbReference type="STRING" id="1437606.BBOH_1364"/>
<comment type="caution">
    <text evidence="7">The sequence shown here is derived from an EMBL/GenBank/DDBJ whole genome shotgun (WGS) entry which is preliminary data.</text>
</comment>
<dbReference type="Proteomes" id="UP000029096">
    <property type="component" value="Unassembled WGS sequence"/>
</dbReference>
<dbReference type="InterPro" id="IPR013011">
    <property type="entry name" value="PTS_EIIB_2"/>
</dbReference>
<dbReference type="SUPFAM" id="SSF52794">
    <property type="entry name" value="PTS system IIB component-like"/>
    <property type="match status" value="1"/>
</dbReference>
<accession>A0A086ZF02</accession>
<name>A0A086ZF02_9BIFI</name>
<gene>
    <name evidence="7" type="ORF">BBOH_1364</name>
</gene>
<evidence type="ECO:0000256" key="1">
    <source>
        <dbReference type="ARBA" id="ARBA00022679"/>
    </source>
</evidence>
<dbReference type="PROSITE" id="PS51372">
    <property type="entry name" value="PRD_2"/>
    <property type="match status" value="2"/>
</dbReference>
<evidence type="ECO:0000256" key="4">
    <source>
        <dbReference type="ARBA" id="ARBA00023163"/>
    </source>
</evidence>
<evidence type="ECO:0000259" key="5">
    <source>
        <dbReference type="PROSITE" id="PS51099"/>
    </source>
</evidence>
<keyword evidence="2" id="KW-0677">Repeat</keyword>
<dbReference type="SUPFAM" id="SSF46785">
    <property type="entry name" value="Winged helix' DNA-binding domain"/>
    <property type="match status" value="1"/>
</dbReference>
<evidence type="ECO:0000256" key="3">
    <source>
        <dbReference type="ARBA" id="ARBA00023015"/>
    </source>
</evidence>
<dbReference type="Pfam" id="PF02302">
    <property type="entry name" value="PTS_IIB"/>
    <property type="match status" value="1"/>
</dbReference>
<evidence type="ECO:0000313" key="8">
    <source>
        <dbReference type="Proteomes" id="UP000029096"/>
    </source>
</evidence>
<dbReference type="AlphaFoldDB" id="A0A086ZF02"/>
<dbReference type="GO" id="GO:0008982">
    <property type="term" value="F:protein-N(PI)-phosphohistidine-sugar phosphotransferase activity"/>
    <property type="evidence" value="ECO:0007669"/>
    <property type="project" value="InterPro"/>
</dbReference>
<dbReference type="PANTHER" id="PTHR30185">
    <property type="entry name" value="CRYPTIC BETA-GLUCOSIDE BGL OPERON ANTITERMINATOR"/>
    <property type="match status" value="1"/>
</dbReference>
<organism evidence="7 8">
    <name type="scientific">Bifidobacterium bohemicum DSM 22767</name>
    <dbReference type="NCBI Taxonomy" id="1437606"/>
    <lineage>
        <taxon>Bacteria</taxon>
        <taxon>Bacillati</taxon>
        <taxon>Actinomycetota</taxon>
        <taxon>Actinomycetes</taxon>
        <taxon>Bifidobacteriales</taxon>
        <taxon>Bifidobacteriaceae</taxon>
        <taxon>Bifidobacterium</taxon>
    </lineage>
</organism>
<dbReference type="InterPro" id="IPR050661">
    <property type="entry name" value="BglG_antiterminators"/>
</dbReference>
<keyword evidence="4" id="KW-0804">Transcription</keyword>
<evidence type="ECO:0000256" key="2">
    <source>
        <dbReference type="ARBA" id="ARBA00022737"/>
    </source>
</evidence>
<dbReference type="eggNOG" id="COG3711">
    <property type="taxonomic scope" value="Bacteria"/>
</dbReference>
<dbReference type="Pfam" id="PF08279">
    <property type="entry name" value="HTH_11"/>
    <property type="match status" value="1"/>
</dbReference>
<dbReference type="InterPro" id="IPR036388">
    <property type="entry name" value="WH-like_DNA-bd_sf"/>
</dbReference>
<dbReference type="Gene3D" id="3.40.50.2300">
    <property type="match status" value="1"/>
</dbReference>
<evidence type="ECO:0000313" key="7">
    <source>
        <dbReference type="EMBL" id="KFI45102.1"/>
    </source>
</evidence>
<feature type="domain" description="PTS EIIB type-2" evidence="5">
    <location>
        <begin position="403"/>
        <end position="495"/>
    </location>
</feature>
<keyword evidence="1 7" id="KW-0808">Transferase</keyword>
<dbReference type="GO" id="GO:0006355">
    <property type="term" value="P:regulation of DNA-templated transcription"/>
    <property type="evidence" value="ECO:0007669"/>
    <property type="project" value="InterPro"/>
</dbReference>
<dbReference type="InterPro" id="IPR013196">
    <property type="entry name" value="HTH_11"/>
</dbReference>
<dbReference type="InterPro" id="IPR036095">
    <property type="entry name" value="PTS_EIIB-like_sf"/>
</dbReference>
<dbReference type="PANTHER" id="PTHR30185:SF18">
    <property type="entry name" value="TRANSCRIPTIONAL REGULATOR MTLR"/>
    <property type="match status" value="1"/>
</dbReference>
<sequence length="497" mass="57200">MVIEYKRSLIDYLLNRRDFVSGAELSDMLGVSTKTVARLVKQINAQQDDCTIIESQRGRGYRLDYQNYFNQMDRGDERPSDASQLTSVERRDEVMKRLLMTSPQQYRMDELWGRFCISDSAISSDLTALRRMLAEFHLTLERVGDCVWIEGGETDIRNAITDLLVTDDVASIGRFMQTDQRIQRRDAAFIQHEMSLVEDLMHSEIPYPYSINLFTHLYILIERYREVGSLIDDGFRPQESDESTRHPEIARVCEKVIDDLNLYLDAKLPESETYYLHQYLASSRIDGGGVTPDEIPQQVRSVTQYLIDEVRRDPYYQGIDARELFSGLAKHMKPLLNRLENGIKVRNNLLEQIKLEYPRLFDVVRQAVTGLSEHFGLAPIDDEETGFITVYFAQAVEMRPRPFNVLLVCTTGLGTAQLLRAKIQRRFSELHIVATVASRDLKPELKAHPETDLVVSTVGLTEHFKVPTLIVSAMLTIEDQERLERKVDQIRKGDALQ</sequence>
<feature type="domain" description="PRD" evidence="6">
    <location>
        <begin position="181"/>
        <end position="290"/>
    </location>
</feature>